<organism evidence="9 10">
    <name type="scientific">Acidiphilium iwatense</name>
    <dbReference type="NCBI Taxonomy" id="768198"/>
    <lineage>
        <taxon>Bacteria</taxon>
        <taxon>Pseudomonadati</taxon>
        <taxon>Pseudomonadota</taxon>
        <taxon>Alphaproteobacteria</taxon>
        <taxon>Acetobacterales</taxon>
        <taxon>Acidocellaceae</taxon>
        <taxon>Acidiphilium</taxon>
    </lineage>
</organism>
<dbReference type="Proteomes" id="UP001521209">
    <property type="component" value="Unassembled WGS sequence"/>
</dbReference>
<keyword evidence="5 9" id="KW-0378">Hydrolase</keyword>
<reference evidence="9 10" key="1">
    <citation type="submission" date="2022-01" db="EMBL/GenBank/DDBJ databases">
        <authorList>
            <person name="Won M."/>
            <person name="Kim S.-J."/>
            <person name="Kwon S.-W."/>
        </authorList>
    </citation>
    <scope>NUCLEOTIDE SEQUENCE [LARGE SCALE GENOMIC DNA]</scope>
    <source>
        <strain evidence="9 10">KCTC 23505</strain>
    </source>
</reference>
<comment type="similarity">
    <text evidence="1">Belongs to the peptidase C15 family.</text>
</comment>
<dbReference type="SUPFAM" id="SSF53182">
    <property type="entry name" value="Pyrrolidone carboxyl peptidase (pyroglutamate aminopeptidase)"/>
    <property type="match status" value="1"/>
</dbReference>
<gene>
    <name evidence="9" type="primary">pcp</name>
    <name evidence="9" type="ORF">L2A60_10550</name>
</gene>
<dbReference type="EMBL" id="JAKGBZ010000018">
    <property type="protein sequence ID" value="MCF3947118.1"/>
    <property type="molecule type" value="Genomic_DNA"/>
</dbReference>
<proteinExistence type="inferred from homology"/>
<keyword evidence="10" id="KW-1185">Reference proteome</keyword>
<keyword evidence="6" id="KW-0788">Thiol protease</keyword>
<accession>A0ABS9DYD0</accession>
<evidence type="ECO:0000256" key="3">
    <source>
        <dbReference type="ARBA" id="ARBA00022490"/>
    </source>
</evidence>
<dbReference type="GO" id="GO:0016920">
    <property type="term" value="F:pyroglutamyl-peptidase activity"/>
    <property type="evidence" value="ECO:0007669"/>
    <property type="project" value="UniProtKB-EC"/>
</dbReference>
<dbReference type="InterPro" id="IPR029762">
    <property type="entry name" value="PGP-I_bact-type"/>
</dbReference>
<dbReference type="InterPro" id="IPR016125">
    <property type="entry name" value="Peptidase_C15-like"/>
</dbReference>
<dbReference type="CDD" id="cd00501">
    <property type="entry name" value="Peptidase_C15"/>
    <property type="match status" value="1"/>
</dbReference>
<evidence type="ECO:0000256" key="7">
    <source>
        <dbReference type="ARBA" id="ARBA00030836"/>
    </source>
</evidence>
<evidence type="ECO:0000256" key="4">
    <source>
        <dbReference type="ARBA" id="ARBA00022670"/>
    </source>
</evidence>
<comment type="caution">
    <text evidence="9">The sequence shown here is derived from an EMBL/GenBank/DDBJ whole genome shotgun (WGS) entry which is preliminary data.</text>
</comment>
<dbReference type="PANTHER" id="PTHR23402">
    <property type="entry name" value="PROTEASE FAMILY C15 PYROGLUTAMYL-PEPTIDASE I-RELATED"/>
    <property type="match status" value="1"/>
</dbReference>
<dbReference type="Pfam" id="PF01470">
    <property type="entry name" value="Peptidase_C15"/>
    <property type="match status" value="1"/>
</dbReference>
<dbReference type="InterPro" id="IPR000816">
    <property type="entry name" value="Peptidase_C15"/>
</dbReference>
<dbReference type="InterPro" id="IPR036440">
    <property type="entry name" value="Peptidase_C15-like_sf"/>
</dbReference>
<dbReference type="PRINTS" id="PR00706">
    <property type="entry name" value="PYROGLUPTASE"/>
</dbReference>
<evidence type="ECO:0000313" key="10">
    <source>
        <dbReference type="Proteomes" id="UP001521209"/>
    </source>
</evidence>
<evidence type="ECO:0000256" key="2">
    <source>
        <dbReference type="ARBA" id="ARBA00019191"/>
    </source>
</evidence>
<dbReference type="RefSeq" id="WP_235704351.1">
    <property type="nucleotide sequence ID" value="NZ_JAKGBZ010000018.1"/>
</dbReference>
<evidence type="ECO:0000313" key="9">
    <source>
        <dbReference type="EMBL" id="MCF3947118.1"/>
    </source>
</evidence>
<evidence type="ECO:0000256" key="8">
    <source>
        <dbReference type="ARBA" id="ARBA00031559"/>
    </source>
</evidence>
<evidence type="ECO:0000256" key="6">
    <source>
        <dbReference type="ARBA" id="ARBA00022807"/>
    </source>
</evidence>
<evidence type="ECO:0000256" key="1">
    <source>
        <dbReference type="ARBA" id="ARBA00006641"/>
    </source>
</evidence>
<evidence type="ECO:0000256" key="5">
    <source>
        <dbReference type="ARBA" id="ARBA00022801"/>
    </source>
</evidence>
<dbReference type="NCBIfam" id="TIGR00504">
    <property type="entry name" value="pyro_pdase"/>
    <property type="match status" value="1"/>
</dbReference>
<dbReference type="PANTHER" id="PTHR23402:SF1">
    <property type="entry name" value="PYROGLUTAMYL-PEPTIDASE I"/>
    <property type="match status" value="1"/>
</dbReference>
<keyword evidence="3" id="KW-0963">Cytoplasm</keyword>
<protein>
    <recommendedName>
        <fullName evidence="2">Pyrrolidone-carboxylate peptidase</fullName>
    </recommendedName>
    <alternativeName>
        <fullName evidence="7">5-oxoprolyl-peptidase</fullName>
    </alternativeName>
    <alternativeName>
        <fullName evidence="8">Pyroglutamyl-peptidase I</fullName>
    </alternativeName>
</protein>
<dbReference type="Gene3D" id="3.40.630.20">
    <property type="entry name" value="Peptidase C15, pyroglutamyl peptidase I-like"/>
    <property type="match status" value="1"/>
</dbReference>
<keyword evidence="4" id="KW-0645">Protease</keyword>
<dbReference type="PIRSF" id="PIRSF015592">
    <property type="entry name" value="Prld-crbxl_pptds"/>
    <property type="match status" value="1"/>
</dbReference>
<dbReference type="NCBIfam" id="NF009676">
    <property type="entry name" value="PRK13197.1"/>
    <property type="match status" value="1"/>
</dbReference>
<name>A0ABS9DYD0_9PROT</name>
<sequence length="212" mass="21418">MRILVTGFEPFGGDAVNPSAILAETLAATPVSGAAIVYAILPCAFAPLGATLNAAIAAYRPDVVLGFGLASGRSGVSLERVAINVIDARIPDNLGAQPIDEPVIPGGPAAYFSTLPIKAACALLGEAGIPATVSQTAGTFACNAAFYLARHRAEATAIRAGFVHVPCLPDMPDALGGAPSLDLPSLREAGILIVKACLECNTDRRIAGGSIA</sequence>